<dbReference type="Gene3D" id="2.170.130.10">
    <property type="entry name" value="TonB-dependent receptor, plug domain"/>
    <property type="match status" value="1"/>
</dbReference>
<dbReference type="PROSITE" id="PS52016">
    <property type="entry name" value="TONB_DEPENDENT_REC_3"/>
    <property type="match status" value="1"/>
</dbReference>
<dbReference type="InterPro" id="IPR000531">
    <property type="entry name" value="Beta-barrel_TonB"/>
</dbReference>
<evidence type="ECO:0000256" key="16">
    <source>
        <dbReference type="SAM" id="SignalP"/>
    </source>
</evidence>
<evidence type="ECO:0000256" key="9">
    <source>
        <dbReference type="ARBA" id="ARBA00023065"/>
    </source>
</evidence>
<dbReference type="Pfam" id="PF07715">
    <property type="entry name" value="Plug"/>
    <property type="match status" value="1"/>
</dbReference>
<dbReference type="RefSeq" id="WP_379881257.1">
    <property type="nucleotide sequence ID" value="NZ_JBHPON010000003.1"/>
</dbReference>
<evidence type="ECO:0000256" key="4">
    <source>
        <dbReference type="ARBA" id="ARBA00022452"/>
    </source>
</evidence>
<keyword evidence="20" id="KW-1185">Reference proteome</keyword>
<keyword evidence="6 14" id="KW-0812">Transmembrane</keyword>
<name>A0ABW1L2R0_9PROT</name>
<organism evidence="19 20">
    <name type="scientific">Hyphococcus aureus</name>
    <dbReference type="NCBI Taxonomy" id="2666033"/>
    <lineage>
        <taxon>Bacteria</taxon>
        <taxon>Pseudomonadati</taxon>
        <taxon>Pseudomonadota</taxon>
        <taxon>Alphaproteobacteria</taxon>
        <taxon>Parvularculales</taxon>
        <taxon>Parvularculaceae</taxon>
        <taxon>Hyphococcus</taxon>
    </lineage>
</organism>
<dbReference type="PANTHER" id="PTHR32552">
    <property type="entry name" value="FERRICHROME IRON RECEPTOR-RELATED"/>
    <property type="match status" value="1"/>
</dbReference>
<evidence type="ECO:0000256" key="3">
    <source>
        <dbReference type="ARBA" id="ARBA00022448"/>
    </source>
</evidence>
<dbReference type="InterPro" id="IPR036942">
    <property type="entry name" value="Beta-barrel_TonB_sf"/>
</dbReference>
<proteinExistence type="inferred from homology"/>
<evidence type="ECO:0000256" key="10">
    <source>
        <dbReference type="ARBA" id="ARBA00023077"/>
    </source>
</evidence>
<dbReference type="CDD" id="cd01347">
    <property type="entry name" value="ligand_gated_channel"/>
    <property type="match status" value="1"/>
</dbReference>
<evidence type="ECO:0000256" key="6">
    <source>
        <dbReference type="ARBA" id="ARBA00022692"/>
    </source>
</evidence>
<keyword evidence="11 14" id="KW-0472">Membrane</keyword>
<keyword evidence="3 14" id="KW-0813">Transport</keyword>
<feature type="signal peptide" evidence="16">
    <location>
        <begin position="1"/>
        <end position="19"/>
    </location>
</feature>
<feature type="domain" description="TonB-dependent receptor plug" evidence="18">
    <location>
        <begin position="70"/>
        <end position="171"/>
    </location>
</feature>
<dbReference type="Gene3D" id="2.40.170.20">
    <property type="entry name" value="TonB-dependent receptor, beta-barrel domain"/>
    <property type="match status" value="1"/>
</dbReference>
<reference evidence="19 20" key="1">
    <citation type="submission" date="2024-09" db="EMBL/GenBank/DDBJ databases">
        <authorList>
            <person name="Zhang Z.-H."/>
        </authorList>
    </citation>
    <scope>NUCLEOTIDE SEQUENCE [LARGE SCALE GENOMIC DNA]</scope>
    <source>
        <strain evidence="19 20">HHTR114</strain>
    </source>
</reference>
<evidence type="ECO:0000256" key="8">
    <source>
        <dbReference type="ARBA" id="ARBA00023004"/>
    </source>
</evidence>
<evidence type="ECO:0000256" key="7">
    <source>
        <dbReference type="ARBA" id="ARBA00022729"/>
    </source>
</evidence>
<evidence type="ECO:0000256" key="15">
    <source>
        <dbReference type="RuleBase" id="RU003357"/>
    </source>
</evidence>
<comment type="subcellular location">
    <subcellularLocation>
        <location evidence="1 14">Cell outer membrane</location>
        <topology evidence="1 14">Multi-pass membrane protein</topology>
    </subcellularLocation>
</comment>
<dbReference type="InterPro" id="IPR039426">
    <property type="entry name" value="TonB-dep_rcpt-like"/>
</dbReference>
<dbReference type="PANTHER" id="PTHR32552:SF68">
    <property type="entry name" value="FERRICHROME OUTER MEMBRANE TRANSPORTER_PHAGE RECEPTOR"/>
    <property type="match status" value="1"/>
</dbReference>
<keyword evidence="9" id="KW-0406">Ion transport</keyword>
<evidence type="ECO:0000256" key="14">
    <source>
        <dbReference type="PROSITE-ProRule" id="PRU01360"/>
    </source>
</evidence>
<dbReference type="InterPro" id="IPR010105">
    <property type="entry name" value="TonB_sidphr_rcpt"/>
</dbReference>
<evidence type="ECO:0000259" key="18">
    <source>
        <dbReference type="Pfam" id="PF07715"/>
    </source>
</evidence>
<comment type="similarity">
    <text evidence="2 14 15">Belongs to the TonB-dependent receptor family.</text>
</comment>
<evidence type="ECO:0000256" key="2">
    <source>
        <dbReference type="ARBA" id="ARBA00009810"/>
    </source>
</evidence>
<evidence type="ECO:0000313" key="20">
    <source>
        <dbReference type="Proteomes" id="UP001596116"/>
    </source>
</evidence>
<evidence type="ECO:0000313" key="19">
    <source>
        <dbReference type="EMBL" id="MFC6037347.1"/>
    </source>
</evidence>
<evidence type="ECO:0000256" key="11">
    <source>
        <dbReference type="ARBA" id="ARBA00023136"/>
    </source>
</evidence>
<dbReference type="NCBIfam" id="TIGR01783">
    <property type="entry name" value="TonB-siderophor"/>
    <property type="match status" value="1"/>
</dbReference>
<evidence type="ECO:0000256" key="1">
    <source>
        <dbReference type="ARBA" id="ARBA00004571"/>
    </source>
</evidence>
<dbReference type="SUPFAM" id="SSF56935">
    <property type="entry name" value="Porins"/>
    <property type="match status" value="1"/>
</dbReference>
<dbReference type="InterPro" id="IPR037066">
    <property type="entry name" value="Plug_dom_sf"/>
</dbReference>
<feature type="domain" description="TonB-dependent receptor-like beta-barrel" evidence="17">
    <location>
        <begin position="244"/>
        <end position="693"/>
    </location>
</feature>
<keyword evidence="13 14" id="KW-0998">Cell outer membrane</keyword>
<keyword evidence="5" id="KW-0410">Iron transport</keyword>
<comment type="caution">
    <text evidence="19">The sequence shown here is derived from an EMBL/GenBank/DDBJ whole genome shotgun (WGS) entry which is preliminary data.</text>
</comment>
<keyword evidence="8" id="KW-0408">Iron</keyword>
<sequence length="724" mass="78712">MVLKLKGFFVCGVALSALASAQAQEGGGAASEGSLETLRENVDGVDVIIVTAPNYVPFGSESANKADIPLIETPQSVSVVTRDQIDYLAVVDVQEAIRYSSGIVGENYGPDLRFDFLTVRGFTPKQYIDGLQAPITTTIFNVGADIYGFESVDILKGPSSVLYGNVPPGGIYNLRSRRAADEFGGEVSFKYGTNDFFQGAGTITGPLADGLSARLTGMYRNRESQVNFVDAERIYVAPTFTWEIGPSTTFTGLGYYQRDEVNGDTNGFLPSEGTRFDNPLGVVPISTNLGEPDYNRYERDQYAIGYNLVHEFSETVSFEQNFRWSDYDEYQQVIYGAGLLDGDFNGVPDDYRTVNRFSFPFAEKVSGLTVDSRVAIKAATGDLEHNIIVGVDYRNLANDATFGFGVANSIDLFDPVYGMTPFVTPALSSTFNDQRVKQTGVYIQDQISYGGLALTLGGRHDWVNLHDRAADATTKQEKFTYRVGLNYVFENGIAPYVSYSTAFEPVLGTDSLTLTPFEPSTARQIEGGVKYDGRTLNDDVKIFATAAYFNIRQKNLVATQNGLTPVFGTQIGEVEAQGAEAEVTARIRDQLTINASYSYTDTEVIESANGDLGDPLPTTPKHKAAALVDYTLQRGLLGGLGAGIGVRHLSSSAGSLVGAFNPVVIYSEPTTLVDAIIHYDLPRWRVAVNASNLLDKKYVGRCSSPTNCIYGQSRQIIGTVTLKF</sequence>
<evidence type="ECO:0000256" key="13">
    <source>
        <dbReference type="ARBA" id="ARBA00023237"/>
    </source>
</evidence>
<accession>A0ABW1L2R0</accession>
<evidence type="ECO:0000256" key="5">
    <source>
        <dbReference type="ARBA" id="ARBA00022496"/>
    </source>
</evidence>
<dbReference type="InterPro" id="IPR012910">
    <property type="entry name" value="Plug_dom"/>
</dbReference>
<keyword evidence="7 16" id="KW-0732">Signal</keyword>
<keyword evidence="4 14" id="KW-1134">Transmembrane beta strand</keyword>
<keyword evidence="10 15" id="KW-0798">TonB box</keyword>
<evidence type="ECO:0000256" key="12">
    <source>
        <dbReference type="ARBA" id="ARBA00023170"/>
    </source>
</evidence>
<protein>
    <submittedName>
        <fullName evidence="19">TonB-dependent siderophore receptor</fullName>
    </submittedName>
</protein>
<gene>
    <name evidence="19" type="ORF">ACFMB1_17450</name>
</gene>
<dbReference type="EMBL" id="JBHPON010000003">
    <property type="protein sequence ID" value="MFC6037347.1"/>
    <property type="molecule type" value="Genomic_DNA"/>
</dbReference>
<evidence type="ECO:0000259" key="17">
    <source>
        <dbReference type="Pfam" id="PF00593"/>
    </source>
</evidence>
<dbReference type="Proteomes" id="UP001596116">
    <property type="component" value="Unassembled WGS sequence"/>
</dbReference>
<keyword evidence="12 19" id="KW-0675">Receptor</keyword>
<dbReference type="Pfam" id="PF00593">
    <property type="entry name" value="TonB_dep_Rec_b-barrel"/>
    <property type="match status" value="1"/>
</dbReference>
<feature type="chain" id="PRO_5045574867" evidence="16">
    <location>
        <begin position="20"/>
        <end position="724"/>
    </location>
</feature>